<proteinExistence type="predicted"/>
<name>A0AAD3YRT6_KLEOX</name>
<evidence type="ECO:0000313" key="2">
    <source>
        <dbReference type="Proteomes" id="UP000868497"/>
    </source>
</evidence>
<dbReference type="Proteomes" id="UP000868497">
    <property type="component" value="Unassembled WGS sequence"/>
</dbReference>
<comment type="caution">
    <text evidence="1">The sequence shown here is derived from an EMBL/GenBank/DDBJ whole genome shotgun (WGS) entry which is preliminary data.</text>
</comment>
<reference evidence="1" key="1">
    <citation type="journal article" date="2018" name="Genome Biol.">
        <title>SKESA: strategic k-mer extension for scrupulous assemblies.</title>
        <authorList>
            <person name="Souvorov A."/>
            <person name="Agarwala R."/>
            <person name="Lipman D.J."/>
        </authorList>
    </citation>
    <scope>NUCLEOTIDE SEQUENCE</scope>
    <source>
        <strain evidence="1">AUSMDU00005748</strain>
    </source>
</reference>
<gene>
    <name evidence="1" type="ORF">F6W21_26110</name>
</gene>
<dbReference type="AlphaFoldDB" id="A0AAD3YRT6"/>
<dbReference type="EMBL" id="DACXIC010000053">
    <property type="protein sequence ID" value="HAU4359806.1"/>
    <property type="molecule type" value="Genomic_DNA"/>
</dbReference>
<sequence length="72" mass="8312">MNRTIHFAGDGLGPRKVFVNGNQIDGVFFADIQRGIVRYHPRPFRAHKRRKGELYERTLKGRVEVFPCGEAQ</sequence>
<dbReference type="RefSeq" id="WP_023339717.1">
    <property type="nucleotide sequence ID" value="NZ_JAETUX010000001.1"/>
</dbReference>
<evidence type="ECO:0000313" key="1">
    <source>
        <dbReference type="EMBL" id="HAU4359806.1"/>
    </source>
</evidence>
<organism evidence="1 2">
    <name type="scientific">Klebsiella oxytoca</name>
    <dbReference type="NCBI Taxonomy" id="571"/>
    <lineage>
        <taxon>Bacteria</taxon>
        <taxon>Pseudomonadati</taxon>
        <taxon>Pseudomonadota</taxon>
        <taxon>Gammaproteobacteria</taxon>
        <taxon>Enterobacterales</taxon>
        <taxon>Enterobacteriaceae</taxon>
        <taxon>Klebsiella/Raoultella group</taxon>
        <taxon>Klebsiella</taxon>
    </lineage>
</organism>
<reference evidence="1" key="2">
    <citation type="submission" date="2019-09" db="EMBL/GenBank/DDBJ databases">
        <authorList>
            <consortium name="NCBI Pathogen Detection Project"/>
        </authorList>
    </citation>
    <scope>NUCLEOTIDE SEQUENCE</scope>
    <source>
        <strain evidence="1">AUSMDU00005748</strain>
    </source>
</reference>
<protein>
    <submittedName>
        <fullName evidence="1">Uncharacterized protein</fullName>
    </submittedName>
</protein>
<accession>A0AAD3YRT6</accession>